<comment type="catalytic activity">
    <reaction evidence="4">
        <text>3',5'-cyclic UMP + H2O = UMP + H(+)</text>
        <dbReference type="Rhea" id="RHEA:70575"/>
        <dbReference type="ChEBI" id="CHEBI:15377"/>
        <dbReference type="ChEBI" id="CHEBI:15378"/>
        <dbReference type="ChEBI" id="CHEBI:57865"/>
        <dbReference type="ChEBI" id="CHEBI:184387"/>
    </reaction>
    <physiologicalReaction direction="left-to-right" evidence="4">
        <dbReference type="Rhea" id="RHEA:70576"/>
    </physiologicalReaction>
</comment>
<accession>A0A2N5N3I1</accession>
<dbReference type="AlphaFoldDB" id="A0A2N5N3I1"/>
<dbReference type="PANTHER" id="PTHR43546:SF3">
    <property type="entry name" value="UPF0173 METAL-DEPENDENT HYDROLASE MJ1163"/>
    <property type="match status" value="1"/>
</dbReference>
<dbReference type="EMBL" id="NFEZ01000004">
    <property type="protein sequence ID" value="PLT44896.1"/>
    <property type="molecule type" value="Genomic_DNA"/>
</dbReference>
<dbReference type="HAMAP" id="MF_00457">
    <property type="entry name" value="UPF0173"/>
    <property type="match status" value="1"/>
</dbReference>
<dbReference type="RefSeq" id="WP_101808760.1">
    <property type="nucleotide sequence ID" value="NZ_NFEZ01000004.1"/>
</dbReference>
<keyword evidence="8" id="KW-1185">Reference proteome</keyword>
<gene>
    <name evidence="7" type="ORF">B8V81_3327</name>
</gene>
<organism evidence="7 8">
    <name type="scientific">Paenibacillus pasadenensis</name>
    <dbReference type="NCBI Taxonomy" id="217090"/>
    <lineage>
        <taxon>Bacteria</taxon>
        <taxon>Bacillati</taxon>
        <taxon>Bacillota</taxon>
        <taxon>Bacilli</taxon>
        <taxon>Bacillales</taxon>
        <taxon>Paenibacillaceae</taxon>
        <taxon>Paenibacillus</taxon>
    </lineage>
</organism>
<evidence type="ECO:0000256" key="5">
    <source>
        <dbReference type="HAMAP-Rule" id="MF_00457"/>
    </source>
</evidence>
<dbReference type="SMART" id="SM00849">
    <property type="entry name" value="Lactamase_B"/>
    <property type="match status" value="1"/>
</dbReference>
<comment type="similarity">
    <text evidence="5">Belongs to the UPF0173 family.</text>
</comment>
<keyword evidence="1 5" id="KW-0378">Hydrolase</keyword>
<reference evidence="7 8" key="1">
    <citation type="submission" date="2017-05" db="EMBL/GenBank/DDBJ databases">
        <title>Functional genome analysis of Paenibacillus pasadenensis strain R16: insights on endophytic life style and antifungal activity.</title>
        <authorList>
            <person name="Passera A."/>
            <person name="Marcolungo L."/>
            <person name="Casati P."/>
            <person name="Brasca M."/>
            <person name="Quaglino F."/>
            <person name="Delledonne M."/>
        </authorList>
    </citation>
    <scope>NUCLEOTIDE SEQUENCE [LARGE SCALE GENOMIC DNA]</scope>
    <source>
        <strain evidence="7 8">R16</strain>
    </source>
</reference>
<evidence type="ECO:0000256" key="3">
    <source>
        <dbReference type="ARBA" id="ARBA00034301"/>
    </source>
</evidence>
<evidence type="ECO:0000259" key="6">
    <source>
        <dbReference type="SMART" id="SM00849"/>
    </source>
</evidence>
<dbReference type="InterPro" id="IPR036866">
    <property type="entry name" value="RibonucZ/Hydroxyglut_hydro"/>
</dbReference>
<evidence type="ECO:0000256" key="4">
    <source>
        <dbReference type="ARBA" id="ARBA00048505"/>
    </source>
</evidence>
<evidence type="ECO:0000313" key="8">
    <source>
        <dbReference type="Proteomes" id="UP000234789"/>
    </source>
</evidence>
<dbReference type="InterPro" id="IPR022877">
    <property type="entry name" value="UPF0173"/>
</dbReference>
<comment type="function">
    <text evidence="3">Counteracts the endogenous Pycsar antiviral defense system. Phosphodiesterase that enables metal-dependent hydrolysis of host cyclic nucleotide Pycsar defense signals such as cCMP and cUMP.</text>
</comment>
<sequence length="235" mass="24936">MNVVFHGQSCIGITLEDGKSLLIDPFLSGNPLARTSAEEVEADYILLTHAHQDHIQDAAAISKRTGAPIVAIPELAAYMSWQGAKTLGMNMGGTVDLGGFAKATMVQAFHSSGIVIEDEQRIVYGGMPAGFVVEAGGLTFLHAGDTCLFSDMALIGRRYQPDVAFIPIGGHYTMGPEDALQAAEWYGAKLVVPIHYDTFPPIRQDADAFVARLGELGLKGQVVPPGGKLDLAGLK</sequence>
<name>A0A2N5N3I1_9BACL</name>
<dbReference type="InterPro" id="IPR050114">
    <property type="entry name" value="UPF0173_UPF0282_UlaG_hydrolase"/>
</dbReference>
<evidence type="ECO:0000256" key="2">
    <source>
        <dbReference type="ARBA" id="ARBA00034221"/>
    </source>
</evidence>
<comment type="caution">
    <text evidence="7">The sequence shown here is derived from an EMBL/GenBank/DDBJ whole genome shotgun (WGS) entry which is preliminary data.</text>
</comment>
<dbReference type="PANTHER" id="PTHR43546">
    <property type="entry name" value="UPF0173 METAL-DEPENDENT HYDROLASE MJ1163-RELATED"/>
    <property type="match status" value="1"/>
</dbReference>
<protein>
    <recommendedName>
        <fullName evidence="5">UPF0173 metal-dependent hydrolase B8V81_3327</fullName>
    </recommendedName>
</protein>
<dbReference type="Proteomes" id="UP000234789">
    <property type="component" value="Unassembled WGS sequence"/>
</dbReference>
<evidence type="ECO:0000256" key="1">
    <source>
        <dbReference type="ARBA" id="ARBA00022801"/>
    </source>
</evidence>
<dbReference type="Gene3D" id="3.60.15.10">
    <property type="entry name" value="Ribonuclease Z/Hydroxyacylglutathione hydrolase-like"/>
    <property type="match status" value="1"/>
</dbReference>
<proteinExistence type="inferred from homology"/>
<dbReference type="SUPFAM" id="SSF56281">
    <property type="entry name" value="Metallo-hydrolase/oxidoreductase"/>
    <property type="match status" value="1"/>
</dbReference>
<dbReference type="GO" id="GO:0016787">
    <property type="term" value="F:hydrolase activity"/>
    <property type="evidence" value="ECO:0007669"/>
    <property type="project" value="UniProtKB-UniRule"/>
</dbReference>
<feature type="domain" description="Metallo-beta-lactamase" evidence="6">
    <location>
        <begin position="7"/>
        <end position="195"/>
    </location>
</feature>
<dbReference type="NCBIfam" id="NF001911">
    <property type="entry name" value="PRK00685.1"/>
    <property type="match status" value="1"/>
</dbReference>
<dbReference type="Pfam" id="PF12706">
    <property type="entry name" value="Lactamase_B_2"/>
    <property type="match status" value="1"/>
</dbReference>
<comment type="catalytic activity">
    <reaction evidence="2">
        <text>3',5'-cyclic CMP + H2O = CMP + H(+)</text>
        <dbReference type="Rhea" id="RHEA:72675"/>
        <dbReference type="ChEBI" id="CHEBI:15377"/>
        <dbReference type="ChEBI" id="CHEBI:15378"/>
        <dbReference type="ChEBI" id="CHEBI:58003"/>
        <dbReference type="ChEBI" id="CHEBI:60377"/>
    </reaction>
    <physiologicalReaction direction="left-to-right" evidence="2">
        <dbReference type="Rhea" id="RHEA:72676"/>
    </physiologicalReaction>
</comment>
<evidence type="ECO:0000313" key="7">
    <source>
        <dbReference type="EMBL" id="PLT44896.1"/>
    </source>
</evidence>
<dbReference type="InterPro" id="IPR001279">
    <property type="entry name" value="Metallo-B-lactamas"/>
</dbReference>